<accession>A0A194AGB4</accession>
<gene>
    <name evidence="1" type="ORF">DPF_0829</name>
</gene>
<proteinExistence type="predicted"/>
<comment type="caution">
    <text evidence="1">The sequence shown here is derived from an EMBL/GenBank/DDBJ whole genome shotgun (WGS) entry which is preliminary data.</text>
</comment>
<organism evidence="1 2">
    <name type="scientific">Desulfoplanes formicivorans</name>
    <dbReference type="NCBI Taxonomy" id="1592317"/>
    <lineage>
        <taxon>Bacteria</taxon>
        <taxon>Pseudomonadati</taxon>
        <taxon>Thermodesulfobacteriota</taxon>
        <taxon>Desulfovibrionia</taxon>
        <taxon>Desulfovibrionales</taxon>
        <taxon>Desulfoplanaceae</taxon>
        <taxon>Desulfoplanes</taxon>
    </lineage>
</organism>
<sequence length="144" mass="16570">MYRPSHFSLHELVPHDLLDRHGARLWICFDARILRAADRLRDEFGPMIVNDWYYGGTNQYRGFRPAGCNVGAELSQHRYGRALDLIPVRAPAETVRQTILEDLDIVRDDDGTFLVTAMEADVSWVHIDCRNHDVARYGIKLFSA</sequence>
<dbReference type="AlphaFoldDB" id="A0A194AGB4"/>
<dbReference type="Proteomes" id="UP000095200">
    <property type="component" value="Unassembled WGS sequence"/>
</dbReference>
<dbReference type="EMBL" id="BDFE01000009">
    <property type="protein sequence ID" value="GAU08126.1"/>
    <property type="molecule type" value="Genomic_DNA"/>
</dbReference>
<evidence type="ECO:0000313" key="1">
    <source>
        <dbReference type="EMBL" id="GAU08126.1"/>
    </source>
</evidence>
<dbReference type="SUPFAM" id="SSF55166">
    <property type="entry name" value="Hedgehog/DD-peptidase"/>
    <property type="match status" value="1"/>
</dbReference>
<keyword evidence="2" id="KW-1185">Reference proteome</keyword>
<dbReference type="Gene3D" id="3.30.1380.10">
    <property type="match status" value="1"/>
</dbReference>
<dbReference type="InterPro" id="IPR009045">
    <property type="entry name" value="Zn_M74/Hedgehog-like"/>
</dbReference>
<evidence type="ECO:0000313" key="2">
    <source>
        <dbReference type="Proteomes" id="UP000095200"/>
    </source>
</evidence>
<dbReference type="STRING" id="1592317.DPF_0829"/>
<name>A0A194AGB4_9BACT</name>
<reference evidence="2" key="1">
    <citation type="submission" date="2016-06" db="EMBL/GenBank/DDBJ databases">
        <title>Draft genome sequence of Desulfoplanes formicivorans strain Pf12B.</title>
        <authorList>
            <person name="Watanabe M."/>
            <person name="Kojima H."/>
            <person name="Fukui M."/>
        </authorList>
    </citation>
    <scope>NUCLEOTIDE SEQUENCE [LARGE SCALE GENOMIC DNA]</scope>
    <source>
        <strain evidence="2">Pf12B</strain>
    </source>
</reference>
<protein>
    <submittedName>
        <fullName evidence="1">Uncharacterized protein</fullName>
    </submittedName>
</protein>